<reference evidence="2 3" key="1">
    <citation type="submission" date="2019-06" db="EMBL/GenBank/DDBJ databases">
        <title>A chromosome-scale genome assembly of the European perch, Perca fluviatilis.</title>
        <authorList>
            <person name="Roques C."/>
            <person name="Zahm M."/>
            <person name="Cabau C."/>
            <person name="Klopp C."/>
            <person name="Bouchez O."/>
            <person name="Donnadieu C."/>
            <person name="Kuhl H."/>
            <person name="Gislard M."/>
            <person name="Guendouz S."/>
            <person name="Journot L."/>
            <person name="Haffray P."/>
            <person name="Bestin A."/>
            <person name="Morvezen R."/>
            <person name="Feron R."/>
            <person name="Wen M."/>
            <person name="Jouanno E."/>
            <person name="Herpin A."/>
            <person name="Schartl M."/>
            <person name="Postlethwait J."/>
            <person name="Schaerlinger B."/>
            <person name="Chardard D."/>
            <person name="Lecocq T."/>
            <person name="Poncet C."/>
            <person name="Jaffrelo L."/>
            <person name="Lampietro C."/>
            <person name="Guiguen Y."/>
        </authorList>
    </citation>
    <scope>NUCLEOTIDE SEQUENCE [LARGE SCALE GENOMIC DNA]</scope>
    <source>
        <tissue evidence="2">Blood</tissue>
    </source>
</reference>
<name>A0A6A5FJQ8_PERFL</name>
<sequence>MPQNGMNYEGRRGGKRHNTCKANGQVPGTGLVNGAVVHNGCPVDATRTSERTPAGTLNGTKPQCMVDGYINQRYKGRSTKAAPPRTIGRHGSTISAVTDASAAGRVHNAGTPGGISVNGDTGLDTVALPCNSDQMAPQPSLSAAAKIQRRRPKFRHKKRDTEVVHPVYPTRPLMPPQEKEDWESEIQEVTKTDWGKFCFGDTPYGPQDVLHFDLRDLTLKQRDTVDLPVTANYNPAVHHPHPVKWSCYSIPTETDQFADADE</sequence>
<evidence type="ECO:0000313" key="2">
    <source>
        <dbReference type="EMBL" id="KAF1395090.1"/>
    </source>
</evidence>
<comment type="caution">
    <text evidence="2">The sequence shown here is derived from an EMBL/GenBank/DDBJ whole genome shotgun (WGS) entry which is preliminary data.</text>
</comment>
<dbReference type="Proteomes" id="UP000465112">
    <property type="component" value="Chromosome 1"/>
</dbReference>
<feature type="compositionally biased region" description="Basic residues" evidence="1">
    <location>
        <begin position="147"/>
        <end position="158"/>
    </location>
</feature>
<dbReference type="EMBL" id="VHII01000001">
    <property type="protein sequence ID" value="KAF1395090.1"/>
    <property type="molecule type" value="Genomic_DNA"/>
</dbReference>
<accession>A0A6A5FJQ8</accession>
<gene>
    <name evidence="2" type="ORF">PFLUV_G00007940</name>
</gene>
<protein>
    <submittedName>
        <fullName evidence="2">Uncharacterized protein</fullName>
    </submittedName>
</protein>
<proteinExistence type="predicted"/>
<dbReference type="OrthoDB" id="8447377at2759"/>
<organism evidence="2 3">
    <name type="scientific">Perca fluviatilis</name>
    <name type="common">European perch</name>
    <dbReference type="NCBI Taxonomy" id="8168"/>
    <lineage>
        <taxon>Eukaryota</taxon>
        <taxon>Metazoa</taxon>
        <taxon>Chordata</taxon>
        <taxon>Craniata</taxon>
        <taxon>Vertebrata</taxon>
        <taxon>Euteleostomi</taxon>
        <taxon>Actinopterygii</taxon>
        <taxon>Neopterygii</taxon>
        <taxon>Teleostei</taxon>
        <taxon>Neoteleostei</taxon>
        <taxon>Acanthomorphata</taxon>
        <taxon>Eupercaria</taxon>
        <taxon>Perciformes</taxon>
        <taxon>Percoidei</taxon>
        <taxon>Percidae</taxon>
        <taxon>Percinae</taxon>
        <taxon>Perca</taxon>
    </lineage>
</organism>
<dbReference type="AlphaFoldDB" id="A0A6A5FJQ8"/>
<feature type="region of interest" description="Disordered" evidence="1">
    <location>
        <begin position="134"/>
        <end position="160"/>
    </location>
</feature>
<evidence type="ECO:0000313" key="3">
    <source>
        <dbReference type="Proteomes" id="UP000465112"/>
    </source>
</evidence>
<evidence type="ECO:0000256" key="1">
    <source>
        <dbReference type="SAM" id="MobiDB-lite"/>
    </source>
</evidence>
<keyword evidence="3" id="KW-1185">Reference proteome</keyword>